<evidence type="ECO:0000256" key="2">
    <source>
        <dbReference type="ARBA" id="ARBA00022679"/>
    </source>
</evidence>
<gene>
    <name evidence="5" type="ORF">SAMN05444412_111138</name>
</gene>
<evidence type="ECO:0000313" key="6">
    <source>
        <dbReference type="Proteomes" id="UP000199663"/>
    </source>
</evidence>
<dbReference type="Gene3D" id="3.90.1510.10">
    <property type="entry name" value="Glycerate kinase, domain 2"/>
    <property type="match status" value="1"/>
</dbReference>
<dbReference type="PIRSF" id="PIRSF006078">
    <property type="entry name" value="GlxK"/>
    <property type="match status" value="1"/>
</dbReference>
<dbReference type="RefSeq" id="WP_022582218.1">
    <property type="nucleotide sequence ID" value="NZ_FNQC01000011.1"/>
</dbReference>
<dbReference type="GO" id="GO:0016301">
    <property type="term" value="F:kinase activity"/>
    <property type="evidence" value="ECO:0007669"/>
    <property type="project" value="UniProtKB-KW"/>
</dbReference>
<dbReference type="Proteomes" id="UP000199663">
    <property type="component" value="Unassembled WGS sequence"/>
</dbReference>
<evidence type="ECO:0000313" key="5">
    <source>
        <dbReference type="EMBL" id="SDZ36845.1"/>
    </source>
</evidence>
<dbReference type="PANTHER" id="PTHR21599:SF0">
    <property type="entry name" value="GLYCERATE KINASE"/>
    <property type="match status" value="1"/>
</dbReference>
<proteinExistence type="inferred from homology"/>
<comment type="caution">
    <text evidence="5">The sequence shown here is derived from an EMBL/GenBank/DDBJ whole genome shotgun (WGS) entry which is preliminary data.</text>
</comment>
<dbReference type="PANTHER" id="PTHR21599">
    <property type="entry name" value="GLYCERATE KINASE"/>
    <property type="match status" value="1"/>
</dbReference>
<dbReference type="NCBIfam" id="TIGR00045">
    <property type="entry name" value="glycerate kinase"/>
    <property type="match status" value="1"/>
</dbReference>
<dbReference type="InterPro" id="IPR036129">
    <property type="entry name" value="Glycerate_kinase_sf"/>
</dbReference>
<name>A0A1H3SGX7_9BACT</name>
<evidence type="ECO:0000256" key="1">
    <source>
        <dbReference type="ARBA" id="ARBA00006284"/>
    </source>
</evidence>
<keyword evidence="2 4" id="KW-0808">Transferase</keyword>
<dbReference type="InterPro" id="IPR018197">
    <property type="entry name" value="Glycerate_kinase_RE-like"/>
</dbReference>
<protein>
    <submittedName>
        <fullName evidence="5">Glycerate kinase</fullName>
    </submittedName>
</protein>
<dbReference type="EMBL" id="FNQC01000011">
    <property type="protein sequence ID" value="SDZ36845.1"/>
    <property type="molecule type" value="Genomic_DNA"/>
</dbReference>
<dbReference type="InterPro" id="IPR004381">
    <property type="entry name" value="Glycerate_kinase"/>
</dbReference>
<sequence>MKVLIAPNAFKGTVEADEASVIIGLALKEVRPDFESILSPIADGGDGTCFLLGKAMGLPQTFQMALDALGRPILGFYYLDVKHQTAYLDVSTVSGIKNLKPYELNPWTTGTYGTGELIRSAIDGGAKHIVLGLGGSATMDMGLGILRALGFIFLDKKGREISMFSEGIMGKIAHIQNPIPKPDIKFTCLCDVNNYFWGSQGAIPVFGPQKGLKETEIIPYENACKHFSSHLEKKSKKTILDQEGFGAAGGIAFGLSAFFPMDLKMGANWFFEKTGMEGKIKNADLIITGEGRYDSQSAGGKGSYELLQMAKKFGKHTVLITSGNGGDGSGFDQVIHLPELNFNEPTFVSEAKNYLYDAVLNAFKL</sequence>
<evidence type="ECO:0000256" key="4">
    <source>
        <dbReference type="PIRNR" id="PIRNR006078"/>
    </source>
</evidence>
<dbReference type="InterPro" id="IPR018193">
    <property type="entry name" value="Glyc_kinase_flavodox-like_fold"/>
</dbReference>
<keyword evidence="6" id="KW-1185">Reference proteome</keyword>
<dbReference type="SUPFAM" id="SSF110738">
    <property type="entry name" value="Glycerate kinase I"/>
    <property type="match status" value="1"/>
</dbReference>
<dbReference type="Pfam" id="PF02595">
    <property type="entry name" value="Gly_kinase"/>
    <property type="match status" value="1"/>
</dbReference>
<reference evidence="5 6" key="1">
    <citation type="submission" date="2016-10" db="EMBL/GenBank/DDBJ databases">
        <authorList>
            <person name="Varghese N."/>
            <person name="Submissions S."/>
        </authorList>
    </citation>
    <scope>NUCLEOTIDE SEQUENCE [LARGE SCALE GENOMIC DNA]</scope>
    <source>
        <strain evidence="5 6">DSM 17997</strain>
    </source>
</reference>
<organism evidence="5 6">
    <name type="scientific">Rhodonellum ikkaensis</name>
    <dbReference type="NCBI Taxonomy" id="336829"/>
    <lineage>
        <taxon>Bacteria</taxon>
        <taxon>Pseudomonadati</taxon>
        <taxon>Bacteroidota</taxon>
        <taxon>Cytophagia</taxon>
        <taxon>Cytophagales</taxon>
        <taxon>Cytophagaceae</taxon>
        <taxon>Rhodonellum</taxon>
    </lineage>
</organism>
<keyword evidence="3 4" id="KW-0418">Kinase</keyword>
<dbReference type="Gene3D" id="3.40.50.10350">
    <property type="entry name" value="Glycerate kinase, domain 1"/>
    <property type="match status" value="1"/>
</dbReference>
<comment type="similarity">
    <text evidence="1 4">Belongs to the glycerate kinase type-1 family.</text>
</comment>
<evidence type="ECO:0000256" key="3">
    <source>
        <dbReference type="ARBA" id="ARBA00022777"/>
    </source>
</evidence>
<accession>A0A1H3SGX7</accession>